<dbReference type="InterPro" id="IPR004302">
    <property type="entry name" value="Cellulose/chitin-bd_N"/>
</dbReference>
<dbReference type="RefSeq" id="XP_050503955.1">
    <property type="nucleotide sequence ID" value="XM_050647998.1"/>
</dbReference>
<dbReference type="Proteomes" id="UP001652700">
    <property type="component" value="Unplaced"/>
</dbReference>
<organism evidence="3 4">
    <name type="scientific">Diabrotica virgifera virgifera</name>
    <name type="common">western corn rootworm</name>
    <dbReference type="NCBI Taxonomy" id="50390"/>
    <lineage>
        <taxon>Eukaryota</taxon>
        <taxon>Metazoa</taxon>
        <taxon>Ecdysozoa</taxon>
        <taxon>Arthropoda</taxon>
        <taxon>Hexapoda</taxon>
        <taxon>Insecta</taxon>
        <taxon>Pterygota</taxon>
        <taxon>Neoptera</taxon>
        <taxon>Endopterygota</taxon>
        <taxon>Coleoptera</taxon>
        <taxon>Polyphaga</taxon>
        <taxon>Cucujiformia</taxon>
        <taxon>Chrysomeloidea</taxon>
        <taxon>Chrysomelidae</taxon>
        <taxon>Galerucinae</taxon>
        <taxon>Diabroticina</taxon>
        <taxon>Diabroticites</taxon>
        <taxon>Diabrotica</taxon>
    </lineage>
</organism>
<keyword evidence="1" id="KW-0812">Transmembrane</keyword>
<dbReference type="PANTHER" id="PTHR21113:SF14">
    <property type="entry name" value="LP24064P"/>
    <property type="match status" value="1"/>
</dbReference>
<evidence type="ECO:0000259" key="2">
    <source>
        <dbReference type="Pfam" id="PF03067"/>
    </source>
</evidence>
<keyword evidence="4" id="KW-1185">Reference proteome</keyword>
<dbReference type="PANTHER" id="PTHR21113">
    <property type="entry name" value="AGAP001705-PA"/>
    <property type="match status" value="1"/>
</dbReference>
<name>A0ABM5K188_DIAVI</name>
<feature type="transmembrane region" description="Helical" evidence="1">
    <location>
        <begin position="36"/>
        <end position="55"/>
    </location>
</feature>
<dbReference type="EnsemblMetazoa" id="XM_050647998.1">
    <property type="protein sequence ID" value="XP_050503955.1"/>
    <property type="gene ID" value="LOC126882921"/>
</dbReference>
<reference evidence="3" key="1">
    <citation type="submission" date="2025-05" db="UniProtKB">
        <authorList>
            <consortium name="EnsemblMetazoa"/>
        </authorList>
    </citation>
    <scope>IDENTIFICATION</scope>
</reference>
<dbReference type="Pfam" id="PF03067">
    <property type="entry name" value="LPMO_10"/>
    <property type="match status" value="1"/>
</dbReference>
<sequence>MYRAPRNISYYLRVHCKTENFVSTTCLKKLTMTFKLVFFVAVYLVHEISGHGYMLNPPGRSSMWRFHPEATPNYQDNQIFCGGAYVQNELNGELCGVCGDPYTDPHPQENENTGKYGQGIIAATYDAGSVIDVEIHLTANHLGNFTYSLCQLEDPNAPEPGEYCFEDLLLEDGSANYNVVDEDEVVYNRVRLPGFQCPRCVLRWTYKAGNNFGQCEDGQWRRACGPQEHFRACADISIV</sequence>
<keyword evidence="1" id="KW-0472">Membrane</keyword>
<evidence type="ECO:0000256" key="1">
    <source>
        <dbReference type="SAM" id="Phobius"/>
    </source>
</evidence>
<keyword evidence="1" id="KW-1133">Transmembrane helix</keyword>
<evidence type="ECO:0000313" key="4">
    <source>
        <dbReference type="Proteomes" id="UP001652700"/>
    </source>
</evidence>
<accession>A0ABM5K188</accession>
<proteinExistence type="predicted"/>
<protein>
    <recommendedName>
        <fullName evidence="2">Chitin-binding type-4 domain-containing protein</fullName>
    </recommendedName>
</protein>
<evidence type="ECO:0000313" key="3">
    <source>
        <dbReference type="EnsemblMetazoa" id="XP_050503955.1"/>
    </source>
</evidence>
<feature type="domain" description="Chitin-binding type-4" evidence="2">
    <location>
        <begin position="51"/>
        <end position="236"/>
    </location>
</feature>
<dbReference type="GeneID" id="126882921"/>